<gene>
    <name evidence="3" type="ORF">PCL_10045</name>
</gene>
<comment type="caution">
    <text evidence="3">The sequence shown here is derived from an EMBL/GenBank/DDBJ whole genome shotgun (WGS) entry which is preliminary data.</text>
</comment>
<dbReference type="Proteomes" id="UP000245956">
    <property type="component" value="Unassembled WGS sequence"/>
</dbReference>
<protein>
    <recommendedName>
        <fullName evidence="2">DUF6594 domain-containing protein</fullName>
    </recommendedName>
</protein>
<proteinExistence type="predicted"/>
<organism evidence="3 4">
    <name type="scientific">Purpureocillium lilacinum</name>
    <name type="common">Paecilomyces lilacinus</name>
    <dbReference type="NCBI Taxonomy" id="33203"/>
    <lineage>
        <taxon>Eukaryota</taxon>
        <taxon>Fungi</taxon>
        <taxon>Dikarya</taxon>
        <taxon>Ascomycota</taxon>
        <taxon>Pezizomycotina</taxon>
        <taxon>Sordariomycetes</taxon>
        <taxon>Hypocreomycetidae</taxon>
        <taxon>Hypocreales</taxon>
        <taxon>Ophiocordycipitaceae</taxon>
        <taxon>Purpureocillium</taxon>
    </lineage>
</organism>
<name>A0A2U3EF06_PURLI</name>
<dbReference type="InterPro" id="IPR046529">
    <property type="entry name" value="DUF6594"/>
</dbReference>
<feature type="transmembrane region" description="Helical" evidence="1">
    <location>
        <begin position="216"/>
        <end position="235"/>
    </location>
</feature>
<dbReference type="Pfam" id="PF20237">
    <property type="entry name" value="DUF6594"/>
    <property type="match status" value="1"/>
</dbReference>
<keyword evidence="1" id="KW-1133">Transmembrane helix</keyword>
<evidence type="ECO:0000313" key="4">
    <source>
        <dbReference type="Proteomes" id="UP000245956"/>
    </source>
</evidence>
<evidence type="ECO:0000259" key="2">
    <source>
        <dbReference type="Pfam" id="PF20237"/>
    </source>
</evidence>
<evidence type="ECO:0000313" key="3">
    <source>
        <dbReference type="EMBL" id="PWI73030.1"/>
    </source>
</evidence>
<accession>A0A2U3EF06</accession>
<reference evidence="3 4" key="1">
    <citation type="journal article" date="2016" name="Front. Microbiol.">
        <title>Genome and transcriptome sequences reveal the specific parasitism of the nematophagous Purpureocillium lilacinum 36-1.</title>
        <authorList>
            <person name="Xie J."/>
            <person name="Li S."/>
            <person name="Mo C."/>
            <person name="Xiao X."/>
            <person name="Peng D."/>
            <person name="Wang G."/>
            <person name="Xiao Y."/>
        </authorList>
    </citation>
    <scope>NUCLEOTIDE SEQUENCE [LARGE SCALE GENOMIC DNA]</scope>
    <source>
        <strain evidence="3 4">36-1</strain>
    </source>
</reference>
<sequence length="264" mass="29916">MDEKRRLFEYVTRSLSEEEDFHFLRFEFLQRLNIVNLQVQLARIKSRIQRDGEASADDLEDLTTKLQQYGKGPGRVSKMPADPSPQATAIRDYQFLRNKASVERAEVPHRKLLLQRYFQSESDFGDPFESHYSYFQDADGKVDPLRAAMMKYLPAHLAFSRQERRERGKEFSEGKAPRVVSALVDRLVRFVIAVTGGVFLVVPMIIMTLHPSQTKSLVTVSVALLVFSLMLSFVVRVSNVETLVSTATYAAVLVVFVGTSTASS</sequence>
<feature type="domain" description="DUF6594" evidence="2">
    <location>
        <begin position="16"/>
        <end position="254"/>
    </location>
</feature>
<keyword evidence="1" id="KW-0472">Membrane</keyword>
<dbReference type="EMBL" id="LCWV01000005">
    <property type="protein sequence ID" value="PWI73030.1"/>
    <property type="molecule type" value="Genomic_DNA"/>
</dbReference>
<dbReference type="AlphaFoldDB" id="A0A2U3EF06"/>
<feature type="transmembrane region" description="Helical" evidence="1">
    <location>
        <begin position="242"/>
        <end position="262"/>
    </location>
</feature>
<evidence type="ECO:0000256" key="1">
    <source>
        <dbReference type="SAM" id="Phobius"/>
    </source>
</evidence>
<keyword evidence="1" id="KW-0812">Transmembrane</keyword>
<feature type="transmembrane region" description="Helical" evidence="1">
    <location>
        <begin position="187"/>
        <end position="210"/>
    </location>
</feature>